<keyword evidence="4 5" id="KW-0472">Membrane</keyword>
<keyword evidence="3 5" id="KW-1133">Transmembrane helix</keyword>
<proteinExistence type="predicted"/>
<feature type="transmembrane region" description="Helical" evidence="5">
    <location>
        <begin position="270"/>
        <end position="289"/>
    </location>
</feature>
<dbReference type="PANTHER" id="PTHR10846:SF8">
    <property type="entry name" value="INNER MEMBRANE PROTEIN YRBG"/>
    <property type="match status" value="1"/>
</dbReference>
<gene>
    <name evidence="7" type="ORF">RM545_01100</name>
</gene>
<feature type="transmembrane region" description="Helical" evidence="5">
    <location>
        <begin position="69"/>
        <end position="93"/>
    </location>
</feature>
<dbReference type="Gene3D" id="1.20.1420.30">
    <property type="entry name" value="NCX, central ion-binding region"/>
    <property type="match status" value="1"/>
</dbReference>
<dbReference type="RefSeq" id="WP_311493417.1">
    <property type="nucleotide sequence ID" value="NZ_JAVRHO010000001.1"/>
</dbReference>
<feature type="domain" description="Sodium/calcium exchanger membrane region" evidence="6">
    <location>
        <begin position="5"/>
        <end position="152"/>
    </location>
</feature>
<evidence type="ECO:0000256" key="3">
    <source>
        <dbReference type="ARBA" id="ARBA00022989"/>
    </source>
</evidence>
<dbReference type="NCBIfam" id="TIGR00367">
    <property type="entry name" value="calcium/sodium antiporter"/>
    <property type="match status" value="1"/>
</dbReference>
<accession>A0ABU3CG58</accession>
<dbReference type="EMBL" id="JAVRHO010000001">
    <property type="protein sequence ID" value="MDT0645271.1"/>
    <property type="molecule type" value="Genomic_DNA"/>
</dbReference>
<dbReference type="PANTHER" id="PTHR10846">
    <property type="entry name" value="SODIUM/POTASSIUM/CALCIUM EXCHANGER"/>
    <property type="match status" value="1"/>
</dbReference>
<protein>
    <submittedName>
        <fullName evidence="7">Calcium/sodium antiporter</fullName>
    </submittedName>
</protein>
<dbReference type="InterPro" id="IPR044880">
    <property type="entry name" value="NCX_ion-bd_dom_sf"/>
</dbReference>
<evidence type="ECO:0000256" key="1">
    <source>
        <dbReference type="ARBA" id="ARBA00004141"/>
    </source>
</evidence>
<dbReference type="Proteomes" id="UP001245285">
    <property type="component" value="Unassembled WGS sequence"/>
</dbReference>
<feature type="transmembrane region" description="Helical" evidence="5">
    <location>
        <begin position="105"/>
        <end position="124"/>
    </location>
</feature>
<dbReference type="InterPro" id="IPR004481">
    <property type="entry name" value="K/Na/Ca-exchanger"/>
</dbReference>
<comment type="caution">
    <text evidence="7">The sequence shown here is derived from an EMBL/GenBank/DDBJ whole genome shotgun (WGS) entry which is preliminary data.</text>
</comment>
<keyword evidence="2 5" id="KW-0812">Transmembrane</keyword>
<evidence type="ECO:0000313" key="8">
    <source>
        <dbReference type="Proteomes" id="UP001245285"/>
    </source>
</evidence>
<evidence type="ECO:0000259" key="6">
    <source>
        <dbReference type="Pfam" id="PF01699"/>
    </source>
</evidence>
<evidence type="ECO:0000256" key="4">
    <source>
        <dbReference type="ARBA" id="ARBA00023136"/>
    </source>
</evidence>
<sequence length="318" mass="33521">MFIDIVLLIFGFAALIFGATKLVDAASSVAVKMGIPNIVIGLTIVAFGTSAPELVVNLFAAVSGSTEMVLGNVLGSNIFNILGILGIASIIYPLTVKNNTTWLEIPLSLLAAVCVLVIAADVLLDGTPDNIISRSEGIVLLLFFAIFLVYNLTMTKAGGEEEEMETKDYTTGKAVVFMILGLAGLILGGRLIVDSAVGIAEVIGLSERVIGLTVVSIGTSLPELATSIIAVRKKNVDIAIGNVVGSNIFNIFLILGVSTTVAPLYLKDGAFFDIFVNIAAGLLLFIFIFTGKGRKLERWEGILLLGLYIAYVSYLVAA</sequence>
<reference evidence="7 8" key="1">
    <citation type="submission" date="2023-09" db="EMBL/GenBank/DDBJ databases">
        <authorList>
            <person name="Rey-Velasco X."/>
        </authorList>
    </citation>
    <scope>NUCLEOTIDE SEQUENCE [LARGE SCALE GENOMIC DNA]</scope>
    <source>
        <strain evidence="7 8">F260</strain>
    </source>
</reference>
<feature type="transmembrane region" description="Helical" evidence="5">
    <location>
        <begin position="35"/>
        <end position="62"/>
    </location>
</feature>
<evidence type="ECO:0000256" key="2">
    <source>
        <dbReference type="ARBA" id="ARBA00022692"/>
    </source>
</evidence>
<evidence type="ECO:0000256" key="5">
    <source>
        <dbReference type="SAM" id="Phobius"/>
    </source>
</evidence>
<feature type="domain" description="Sodium/calcium exchanger membrane region" evidence="6">
    <location>
        <begin position="174"/>
        <end position="315"/>
    </location>
</feature>
<dbReference type="InterPro" id="IPR004837">
    <property type="entry name" value="NaCa_Exmemb"/>
</dbReference>
<name>A0ABU3CG58_9FLAO</name>
<organism evidence="7 8">
    <name type="scientific">Autumnicola lenta</name>
    <dbReference type="NCBI Taxonomy" id="3075593"/>
    <lineage>
        <taxon>Bacteria</taxon>
        <taxon>Pseudomonadati</taxon>
        <taxon>Bacteroidota</taxon>
        <taxon>Flavobacteriia</taxon>
        <taxon>Flavobacteriales</taxon>
        <taxon>Flavobacteriaceae</taxon>
        <taxon>Autumnicola</taxon>
    </lineage>
</organism>
<dbReference type="Pfam" id="PF01699">
    <property type="entry name" value="Na_Ca_ex"/>
    <property type="match status" value="2"/>
</dbReference>
<keyword evidence="8" id="KW-1185">Reference proteome</keyword>
<feature type="transmembrane region" description="Helical" evidence="5">
    <location>
        <begin position="238"/>
        <end position="258"/>
    </location>
</feature>
<feature type="transmembrane region" description="Helical" evidence="5">
    <location>
        <begin position="174"/>
        <end position="193"/>
    </location>
</feature>
<feature type="transmembrane region" description="Helical" evidence="5">
    <location>
        <begin position="301"/>
        <end position="317"/>
    </location>
</feature>
<evidence type="ECO:0000313" key="7">
    <source>
        <dbReference type="EMBL" id="MDT0645271.1"/>
    </source>
</evidence>
<feature type="transmembrane region" description="Helical" evidence="5">
    <location>
        <begin position="136"/>
        <end position="154"/>
    </location>
</feature>
<comment type="subcellular location">
    <subcellularLocation>
        <location evidence="1">Membrane</location>
        <topology evidence="1">Multi-pass membrane protein</topology>
    </subcellularLocation>
</comment>